<gene>
    <name evidence="1" type="ORF">ACFPH6_32530</name>
</gene>
<keyword evidence="2" id="KW-1185">Reference proteome</keyword>
<name>A0ABV8YYS0_9ACTN</name>
<dbReference type="RefSeq" id="WP_386347764.1">
    <property type="nucleotide sequence ID" value="NZ_JBHSFG010000059.1"/>
</dbReference>
<dbReference type="Proteomes" id="UP001596012">
    <property type="component" value="Unassembled WGS sequence"/>
</dbReference>
<accession>A0ABV8YYS0</accession>
<organism evidence="1 2">
    <name type="scientific">Streptomyces xiangluensis</name>
    <dbReference type="NCBI Taxonomy" id="2665720"/>
    <lineage>
        <taxon>Bacteria</taxon>
        <taxon>Bacillati</taxon>
        <taxon>Actinomycetota</taxon>
        <taxon>Actinomycetes</taxon>
        <taxon>Kitasatosporales</taxon>
        <taxon>Streptomycetaceae</taxon>
        <taxon>Streptomyces</taxon>
    </lineage>
</organism>
<protein>
    <submittedName>
        <fullName evidence="1">Uncharacterized protein</fullName>
    </submittedName>
</protein>
<evidence type="ECO:0000313" key="2">
    <source>
        <dbReference type="Proteomes" id="UP001596012"/>
    </source>
</evidence>
<sequence>MSLFNFPPEIEYLLCIERAPDVPATRVRMSGHEFFGAGLVVA</sequence>
<dbReference type="EMBL" id="JBHSFG010000059">
    <property type="protein sequence ID" value="MFC4469193.1"/>
    <property type="molecule type" value="Genomic_DNA"/>
</dbReference>
<proteinExistence type="predicted"/>
<reference evidence="2" key="1">
    <citation type="journal article" date="2019" name="Int. J. Syst. Evol. Microbiol.">
        <title>The Global Catalogue of Microorganisms (GCM) 10K type strain sequencing project: providing services to taxonomists for standard genome sequencing and annotation.</title>
        <authorList>
            <consortium name="The Broad Institute Genomics Platform"/>
            <consortium name="The Broad Institute Genome Sequencing Center for Infectious Disease"/>
            <person name="Wu L."/>
            <person name="Ma J."/>
        </authorList>
    </citation>
    <scope>NUCLEOTIDE SEQUENCE [LARGE SCALE GENOMIC DNA]</scope>
    <source>
        <strain evidence="2">DT43</strain>
    </source>
</reference>
<evidence type="ECO:0000313" key="1">
    <source>
        <dbReference type="EMBL" id="MFC4469193.1"/>
    </source>
</evidence>
<comment type="caution">
    <text evidence="1">The sequence shown here is derived from an EMBL/GenBank/DDBJ whole genome shotgun (WGS) entry which is preliminary data.</text>
</comment>